<dbReference type="Proteomes" id="UP000297429">
    <property type="component" value="Unassembled WGS sequence"/>
</dbReference>
<comment type="caution">
    <text evidence="1">The sequence shown here is derived from an EMBL/GenBank/DDBJ whole genome shotgun (WGS) entry which is preliminary data.</text>
</comment>
<evidence type="ECO:0000313" key="4">
    <source>
        <dbReference type="Proteomes" id="UP000297429"/>
    </source>
</evidence>
<dbReference type="EMBL" id="SOPX01000001">
    <property type="protein sequence ID" value="TFB34076.1"/>
    <property type="molecule type" value="Genomic_DNA"/>
</dbReference>
<sequence>MNEENKSVDYKRWSLLSDDNEPNVKEEVIDAPQTNILHDLAFKKSNASRIYRSESLSLMRIDDIIVSKSSTMTDFKLTVQDAGAHSVVKIEILKSHLDNNIEELNSFNDLLYKIASVKDNIVLKLDIYGSIQNLLNREELKEKWLAVRSDLLNDRKFLMFKPEEQELILKGGDDEYLSDFDLVEFLNRGYTIYVMMFIGYWKEYKAKQTYSLNRKFKNSTLFKDQIIPLDFEVKLKRYHNETGVSELEMQGIEPDDINIDNLRKVYKEAYPFAKFDMEEYSYDFEATYDIENESGLVKKMNATVFEKAGSIEMFMDCNIKELKDEKSNIAE</sequence>
<protein>
    <submittedName>
        <fullName evidence="1">Uncharacterized protein</fullName>
    </submittedName>
</protein>
<accession>A0A497Y451</accession>
<evidence type="ECO:0000313" key="1">
    <source>
        <dbReference type="EMBL" id="RLJ76645.1"/>
    </source>
</evidence>
<proteinExistence type="predicted"/>
<dbReference type="Proteomes" id="UP000273898">
    <property type="component" value="Unassembled WGS sequence"/>
</dbReference>
<gene>
    <name evidence="1" type="ORF">BCL90_1688</name>
    <name evidence="2" type="ORF">E3V97_08545</name>
</gene>
<dbReference type="AlphaFoldDB" id="A0A497Y451"/>
<dbReference type="OrthoDB" id="1081532at2"/>
<reference evidence="2 4" key="2">
    <citation type="submission" date="2019-03" db="EMBL/GenBank/DDBJ databases">
        <authorList>
            <person name="He R.-H."/>
        </authorList>
    </citation>
    <scope>NUCLEOTIDE SEQUENCE [LARGE SCALE GENOMIC DNA]</scope>
    <source>
        <strain evidence="2 4">DSM 19624</strain>
    </source>
</reference>
<evidence type="ECO:0000313" key="2">
    <source>
        <dbReference type="EMBL" id="TFB34076.1"/>
    </source>
</evidence>
<keyword evidence="4" id="KW-1185">Reference proteome</keyword>
<name>A0A497Y451_9SPHI</name>
<dbReference type="RefSeq" id="WP_121283523.1">
    <property type="nucleotide sequence ID" value="NZ_RCCK01000011.1"/>
</dbReference>
<organism evidence="1 3">
    <name type="scientific">Pedobacter alluvionis</name>
    <dbReference type="NCBI Taxonomy" id="475253"/>
    <lineage>
        <taxon>Bacteria</taxon>
        <taxon>Pseudomonadati</taxon>
        <taxon>Bacteroidota</taxon>
        <taxon>Sphingobacteriia</taxon>
        <taxon>Sphingobacteriales</taxon>
        <taxon>Sphingobacteriaceae</taxon>
        <taxon>Pedobacter</taxon>
    </lineage>
</organism>
<dbReference type="EMBL" id="RCCK01000011">
    <property type="protein sequence ID" value="RLJ76645.1"/>
    <property type="molecule type" value="Genomic_DNA"/>
</dbReference>
<evidence type="ECO:0000313" key="3">
    <source>
        <dbReference type="Proteomes" id="UP000273898"/>
    </source>
</evidence>
<reference evidence="1 3" key="1">
    <citation type="submission" date="2018-10" db="EMBL/GenBank/DDBJ databases">
        <title>Genomic Encyclopedia of Archaeal and Bacterial Type Strains, Phase II (KMG-II): from individual species to whole genera.</title>
        <authorList>
            <person name="Goeker M."/>
        </authorList>
    </citation>
    <scope>NUCLEOTIDE SEQUENCE [LARGE SCALE GENOMIC DNA]</scope>
    <source>
        <strain evidence="1 3">DSM 19624</strain>
    </source>
</reference>